<reference evidence="2" key="1">
    <citation type="journal article" date="2014" name="Front. Microbiol.">
        <title>High frequency of phylogenetically diverse reductive dehalogenase-homologous genes in deep subseafloor sedimentary metagenomes.</title>
        <authorList>
            <person name="Kawai M."/>
            <person name="Futagami T."/>
            <person name="Toyoda A."/>
            <person name="Takaki Y."/>
            <person name="Nishi S."/>
            <person name="Hori S."/>
            <person name="Arai W."/>
            <person name="Tsubouchi T."/>
            <person name="Morono Y."/>
            <person name="Uchiyama I."/>
            <person name="Ito T."/>
            <person name="Fujiyama A."/>
            <person name="Inagaki F."/>
            <person name="Takami H."/>
        </authorList>
    </citation>
    <scope>NUCLEOTIDE SEQUENCE</scope>
    <source>
        <strain evidence="2">Expedition CK06-06</strain>
    </source>
</reference>
<accession>X1U5L8</accession>
<protein>
    <submittedName>
        <fullName evidence="2">Uncharacterized protein</fullName>
    </submittedName>
</protein>
<dbReference type="AlphaFoldDB" id="X1U5L8"/>
<feature type="compositionally biased region" description="Basic residues" evidence="1">
    <location>
        <begin position="14"/>
        <end position="24"/>
    </location>
</feature>
<feature type="compositionally biased region" description="Polar residues" evidence="1">
    <location>
        <begin position="1"/>
        <end position="12"/>
    </location>
</feature>
<gene>
    <name evidence="2" type="ORF">S12H4_27634</name>
</gene>
<evidence type="ECO:0000313" key="2">
    <source>
        <dbReference type="EMBL" id="GAI98921.1"/>
    </source>
</evidence>
<feature type="region of interest" description="Disordered" evidence="1">
    <location>
        <begin position="1"/>
        <end position="27"/>
    </location>
</feature>
<organism evidence="2">
    <name type="scientific">marine sediment metagenome</name>
    <dbReference type="NCBI Taxonomy" id="412755"/>
    <lineage>
        <taxon>unclassified sequences</taxon>
        <taxon>metagenomes</taxon>
        <taxon>ecological metagenomes</taxon>
    </lineage>
</organism>
<sequence>MKINKSLVSSLQRLAKKGNNRKERKGGSIKEGAYLKIKIYDSRGKVIGALGPGESVNYQELERRSKN</sequence>
<dbReference type="EMBL" id="BARW01015787">
    <property type="protein sequence ID" value="GAI98921.1"/>
    <property type="molecule type" value="Genomic_DNA"/>
</dbReference>
<evidence type="ECO:0000256" key="1">
    <source>
        <dbReference type="SAM" id="MobiDB-lite"/>
    </source>
</evidence>
<comment type="caution">
    <text evidence="2">The sequence shown here is derived from an EMBL/GenBank/DDBJ whole genome shotgun (WGS) entry which is preliminary data.</text>
</comment>
<name>X1U5L8_9ZZZZ</name>
<proteinExistence type="predicted"/>